<name>C8ZAX0_YEAS8</name>
<reference evidence="1 2" key="1">
    <citation type="journal article" date="2009" name="Proc. Natl. Acad. Sci. U.S.A.">
        <title>Eukaryote-to-eukaryote gene transfer events revealed by the genome sequence of the wine yeast Saccharomyces cerevisiae EC1118.</title>
        <authorList>
            <person name="Novo M."/>
            <person name="Bigey F."/>
            <person name="Beyne E."/>
            <person name="Galeote V."/>
            <person name="Gavory F."/>
            <person name="Mallet S."/>
            <person name="Cambot B."/>
            <person name="Legras J.L."/>
            <person name="Wincker P."/>
            <person name="Casaregola S."/>
            <person name="Dequin S."/>
        </authorList>
    </citation>
    <scope>NUCLEOTIDE SEQUENCE [LARGE SCALE GENOMIC DNA]</scope>
    <source>
        <strain evidence="2">Lalvin EC1118 / Prise de mousse</strain>
    </source>
</reference>
<sequence>MFTNTLAAGLSSGIDFRIVAPSFVTMQVLLDALCNNLSIPFGPNVLFTKSPTAMAPTNVDKRAFSALSSVTWSPNICTLILNLLSFVRLTLLAYLMATFHPLFYCSALVF</sequence>
<dbReference type="Proteomes" id="UP000000286">
    <property type="component" value="Chromosome IX"/>
</dbReference>
<dbReference type="HOGENOM" id="CLU_173517_0_0_1"/>
<proteinExistence type="predicted"/>
<evidence type="ECO:0000313" key="1">
    <source>
        <dbReference type="EMBL" id="CAY80364.1"/>
    </source>
</evidence>
<dbReference type="EMBL" id="FN393074">
    <property type="protein sequence ID" value="CAY80364.1"/>
    <property type="molecule type" value="Genomic_DNA"/>
</dbReference>
<protein>
    <submittedName>
        <fullName evidence="1">EC1118_1I12_0309p</fullName>
    </submittedName>
</protein>
<gene>
    <name evidence="1" type="ORF">EC1118_1I12_0309g</name>
</gene>
<dbReference type="AlphaFoldDB" id="C8ZAX0"/>
<evidence type="ECO:0000313" key="2">
    <source>
        <dbReference type="Proteomes" id="UP000000286"/>
    </source>
</evidence>
<accession>C8ZAX0</accession>
<organism evidence="1 2">
    <name type="scientific">Saccharomyces cerevisiae (strain Lalvin EC1118 / Prise de mousse)</name>
    <name type="common">Baker's yeast</name>
    <dbReference type="NCBI Taxonomy" id="643680"/>
    <lineage>
        <taxon>Eukaryota</taxon>
        <taxon>Fungi</taxon>
        <taxon>Dikarya</taxon>
        <taxon>Ascomycota</taxon>
        <taxon>Saccharomycotina</taxon>
        <taxon>Saccharomycetes</taxon>
        <taxon>Saccharomycetales</taxon>
        <taxon>Saccharomycetaceae</taxon>
        <taxon>Saccharomyces</taxon>
    </lineage>
</organism>